<dbReference type="InterPro" id="IPR011009">
    <property type="entry name" value="Kinase-like_dom_sf"/>
</dbReference>
<dbReference type="SMART" id="SM00587">
    <property type="entry name" value="CHK"/>
    <property type="match status" value="1"/>
</dbReference>
<dbReference type="PANTHER" id="PTHR11012:SF54">
    <property type="entry name" value="CHK KINASE-LIKE DOMAIN-CONTAINING PROTEIN"/>
    <property type="match status" value="1"/>
</dbReference>
<proteinExistence type="predicted"/>
<dbReference type="PANTHER" id="PTHR11012">
    <property type="entry name" value="PROTEIN KINASE-LIKE DOMAIN-CONTAINING"/>
    <property type="match status" value="1"/>
</dbReference>
<dbReference type="InterPro" id="IPR004119">
    <property type="entry name" value="EcKL"/>
</dbReference>
<dbReference type="Pfam" id="PF02958">
    <property type="entry name" value="EcKL"/>
    <property type="match status" value="1"/>
</dbReference>
<keyword evidence="3" id="KW-1185">Reference proteome</keyword>
<dbReference type="OrthoDB" id="191037at2759"/>
<evidence type="ECO:0000259" key="1">
    <source>
        <dbReference type="SMART" id="SM00587"/>
    </source>
</evidence>
<name>A0A9N8L3V1_CHRIL</name>
<evidence type="ECO:0000313" key="3">
    <source>
        <dbReference type="Proteomes" id="UP001154114"/>
    </source>
</evidence>
<dbReference type="Proteomes" id="UP001154114">
    <property type="component" value="Chromosome 18"/>
</dbReference>
<dbReference type="SUPFAM" id="SSF56112">
    <property type="entry name" value="Protein kinase-like (PK-like)"/>
    <property type="match status" value="1"/>
</dbReference>
<evidence type="ECO:0000313" key="2">
    <source>
        <dbReference type="EMBL" id="CAD0202864.1"/>
    </source>
</evidence>
<dbReference type="EMBL" id="LR824021">
    <property type="protein sequence ID" value="CAD0202864.1"/>
    <property type="molecule type" value="Genomic_DNA"/>
</dbReference>
<feature type="domain" description="CHK kinase-like" evidence="1">
    <location>
        <begin position="123"/>
        <end position="308"/>
    </location>
</feature>
<dbReference type="InterPro" id="IPR015897">
    <property type="entry name" value="CHK_kinase-like"/>
</dbReference>
<accession>A0A9N8L3V1</accession>
<organism evidence="2 3">
    <name type="scientific">Chrysodeixis includens</name>
    <name type="common">Soybean looper</name>
    <name type="synonym">Pseudoplusia includens</name>
    <dbReference type="NCBI Taxonomy" id="689277"/>
    <lineage>
        <taxon>Eukaryota</taxon>
        <taxon>Metazoa</taxon>
        <taxon>Ecdysozoa</taxon>
        <taxon>Arthropoda</taxon>
        <taxon>Hexapoda</taxon>
        <taxon>Insecta</taxon>
        <taxon>Pterygota</taxon>
        <taxon>Neoptera</taxon>
        <taxon>Endopterygota</taxon>
        <taxon>Lepidoptera</taxon>
        <taxon>Glossata</taxon>
        <taxon>Ditrysia</taxon>
        <taxon>Noctuoidea</taxon>
        <taxon>Noctuidae</taxon>
        <taxon>Plusiinae</taxon>
        <taxon>Chrysodeixis</taxon>
    </lineage>
</organism>
<dbReference type="AlphaFoldDB" id="A0A9N8L3V1"/>
<protein>
    <recommendedName>
        <fullName evidence="1">CHK kinase-like domain-containing protein</fullName>
    </recommendedName>
</protein>
<gene>
    <name evidence="2" type="ORF">CINC_LOCUS4522</name>
</gene>
<reference evidence="2" key="1">
    <citation type="submission" date="2021-12" db="EMBL/GenBank/DDBJ databases">
        <authorList>
            <person name="King R."/>
        </authorList>
    </citation>
    <scope>NUCLEOTIDE SEQUENCE</scope>
</reference>
<dbReference type="Gene3D" id="3.90.1200.10">
    <property type="match status" value="1"/>
</dbReference>
<sequence>MDSREQSLRVLLNNIAAEQGYENYELIVEGFSSGGANYTSKLFTAVIKSQDKEDLNLFAKITIVGDKIREGIGSRMFDTESFVYNKLTKIYKDIEEENGLEEEHRLTFPKYYGCDATKYQETIVLENLVAAGYSSYDRFKTVEWEYAAATVTQMARLHALSIAYSERDPEEFKRLLAELRAEMKEGSLDVMAEGSIKNALKHVDNRHKKLLERFYESSMTEIVIRTTPPSFRPVIVHGDFRGSNIMHKVDETGKVDIKIVDLQTLQGGSPVTDLLYFIFTGSDEKFRAQYYDKLIDHYYEELSAALKRLHLDPDKIYSRQNFDEELKEKLPFGLALAVFTLPVITVETDKAPKVNESMEITDFSVSNTSDLYKERLNGVINDYVRWGVLK</sequence>